<evidence type="ECO:0000313" key="6">
    <source>
        <dbReference type="EMBL" id="PIC12007.1"/>
    </source>
</evidence>
<sequence>MAMMQKISQVDEYFQSLARGGFITSSSNSNSSNSSASGSTSNNFLTPRHHDFQESSTSPRDTIGSNSSGESSSLSSSTSSSSLNCNSSPTTLTVKLVPFRGHSVAAFDIDGKEMICLPQVYEIFLKNMVGGLHTVYTKLKRLYIHPVVCNVEQYFKFPSIFPVRALRSLGAIQPGVNRCKLLETRDFEKLYDDCTSTCTRPGRPSKRNFEDWNGTTVILKKDKQDTDSVKNGSSVFNQLMQPQMTPQQILMQHFVALSQKNTFDGNEDDEQNQRACDDGTPLNLSKSGGNSENDSDSLENMRKEDSSPNNSVSDRGGSNSNSVSMSMEGGSGSSGRNDEGSMMNKVMSLIEIASQQFKHEREELWKERNEIQILRESFHKIVQEERDLRKKLDSQTRKCAAFEKRYKYVNRQLLLVNAELRRFKEDGGKNKQTSSNSG</sequence>
<feature type="compositionally biased region" description="Low complexity" evidence="4">
    <location>
        <begin position="25"/>
        <end position="43"/>
    </location>
</feature>
<dbReference type="SUPFAM" id="SSF46955">
    <property type="entry name" value="Putative DNA-binding domain"/>
    <property type="match status" value="1"/>
</dbReference>
<evidence type="ECO:0000256" key="4">
    <source>
        <dbReference type="SAM" id="MobiDB-lite"/>
    </source>
</evidence>
<dbReference type="InterPro" id="IPR052417">
    <property type="entry name" value="Dachshund_domain"/>
</dbReference>
<dbReference type="GO" id="GO:0000978">
    <property type="term" value="F:RNA polymerase II cis-regulatory region sequence-specific DNA binding"/>
    <property type="evidence" value="ECO:0007669"/>
    <property type="project" value="TreeGrafter"/>
</dbReference>
<organism evidence="6 7">
    <name type="scientific">Caenorhabditis nigoni</name>
    <dbReference type="NCBI Taxonomy" id="1611254"/>
    <lineage>
        <taxon>Eukaryota</taxon>
        <taxon>Metazoa</taxon>
        <taxon>Ecdysozoa</taxon>
        <taxon>Nematoda</taxon>
        <taxon>Chromadorea</taxon>
        <taxon>Rhabditida</taxon>
        <taxon>Rhabditina</taxon>
        <taxon>Rhabditomorpha</taxon>
        <taxon>Rhabditoidea</taxon>
        <taxon>Rhabditidae</taxon>
        <taxon>Peloderinae</taxon>
        <taxon>Caenorhabditis</taxon>
    </lineage>
</organism>
<dbReference type="GO" id="GO:0000981">
    <property type="term" value="F:DNA-binding transcription factor activity, RNA polymerase II-specific"/>
    <property type="evidence" value="ECO:0007669"/>
    <property type="project" value="TreeGrafter"/>
</dbReference>
<feature type="region of interest" description="Disordered" evidence="4">
    <location>
        <begin position="262"/>
        <end position="341"/>
    </location>
</feature>
<dbReference type="InterPro" id="IPR009061">
    <property type="entry name" value="DNA-bd_dom_put_sf"/>
</dbReference>
<dbReference type="Gene3D" id="3.10.260.20">
    <property type="entry name" value="Ski"/>
    <property type="match status" value="1"/>
</dbReference>
<keyword evidence="7" id="KW-1185">Reference proteome</keyword>
<feature type="compositionally biased region" description="Low complexity" evidence="4">
    <location>
        <begin position="316"/>
        <end position="328"/>
    </location>
</feature>
<protein>
    <recommendedName>
        <fullName evidence="5">SKI/SNO/DAC domain-containing protein</fullName>
    </recommendedName>
</protein>
<evidence type="ECO:0000259" key="5">
    <source>
        <dbReference type="Pfam" id="PF02437"/>
    </source>
</evidence>
<dbReference type="Proteomes" id="UP000230233">
    <property type="component" value="Unassembled WGS sequence"/>
</dbReference>
<evidence type="ECO:0000256" key="2">
    <source>
        <dbReference type="ARBA" id="ARBA00023242"/>
    </source>
</evidence>
<feature type="compositionally biased region" description="Low complexity" evidence="4">
    <location>
        <begin position="65"/>
        <end position="86"/>
    </location>
</feature>
<dbReference type="AlphaFoldDB" id="A0A2G5SAD5"/>
<dbReference type="InterPro" id="IPR003380">
    <property type="entry name" value="SKI/SNO/DAC"/>
</dbReference>
<comment type="similarity">
    <text evidence="3">Belongs to the DACH/dachshund family.</text>
</comment>
<dbReference type="InterPro" id="IPR037000">
    <property type="entry name" value="Ski_DNA-bd_sf"/>
</dbReference>
<evidence type="ECO:0000256" key="1">
    <source>
        <dbReference type="ARBA" id="ARBA00004123"/>
    </source>
</evidence>
<dbReference type="CDD" id="cd21081">
    <property type="entry name" value="DHD_Dac"/>
    <property type="match status" value="1"/>
</dbReference>
<dbReference type="GO" id="GO:0005634">
    <property type="term" value="C:nucleus"/>
    <property type="evidence" value="ECO:0007669"/>
    <property type="project" value="UniProtKB-SubCell"/>
</dbReference>
<dbReference type="PANTHER" id="PTHR12577:SF6">
    <property type="entry name" value="DACHSHUND, ISOFORM B"/>
    <property type="match status" value="1"/>
</dbReference>
<feature type="domain" description="SKI/SNO/DAC" evidence="5">
    <location>
        <begin position="86"/>
        <end position="195"/>
    </location>
</feature>
<dbReference type="PANTHER" id="PTHR12577">
    <property type="entry name" value="DACHSHUND"/>
    <property type="match status" value="1"/>
</dbReference>
<gene>
    <name evidence="6" type="primary">Cni-dac-1</name>
    <name evidence="6" type="ORF">B9Z55_028705</name>
</gene>
<comment type="caution">
    <text evidence="6">The sequence shown here is derived from an EMBL/GenBank/DDBJ whole genome shotgun (WGS) entry which is preliminary data.</text>
</comment>
<dbReference type="FunFam" id="3.10.260.20:FF:000001">
    <property type="entry name" value="Dachshund homolog 1"/>
    <property type="match status" value="1"/>
</dbReference>
<name>A0A2G5SAD5_9PELO</name>
<reference evidence="7" key="1">
    <citation type="submission" date="2017-10" db="EMBL/GenBank/DDBJ databases">
        <title>Rapid genome shrinkage in a self-fertile nematode reveals novel sperm competition proteins.</title>
        <authorList>
            <person name="Yin D."/>
            <person name="Schwarz E.M."/>
            <person name="Thomas C.G."/>
            <person name="Felde R.L."/>
            <person name="Korf I.F."/>
            <person name="Cutter A.D."/>
            <person name="Schartner C.M."/>
            <person name="Ralston E.J."/>
            <person name="Meyer B.J."/>
            <person name="Haag E.S."/>
        </authorList>
    </citation>
    <scope>NUCLEOTIDE SEQUENCE [LARGE SCALE GENOMIC DNA]</scope>
    <source>
        <strain evidence="7">JU1422</strain>
    </source>
</reference>
<dbReference type="EMBL" id="PDUG01000030">
    <property type="protein sequence ID" value="PIC12007.1"/>
    <property type="molecule type" value="Genomic_DNA"/>
</dbReference>
<evidence type="ECO:0000313" key="7">
    <source>
        <dbReference type="Proteomes" id="UP000230233"/>
    </source>
</evidence>
<feature type="compositionally biased region" description="Polar residues" evidence="4">
    <location>
        <begin position="282"/>
        <end position="292"/>
    </location>
</feature>
<feature type="compositionally biased region" description="Polar residues" evidence="4">
    <location>
        <begin position="54"/>
        <end position="64"/>
    </location>
</feature>
<dbReference type="STRING" id="1611254.A0A2G5SAD5"/>
<feature type="region of interest" description="Disordered" evidence="4">
    <location>
        <begin position="25"/>
        <end position="86"/>
    </location>
</feature>
<evidence type="ECO:0000256" key="3">
    <source>
        <dbReference type="ARBA" id="ARBA00038192"/>
    </source>
</evidence>
<dbReference type="Pfam" id="PF02437">
    <property type="entry name" value="Ski_Sno_DHD"/>
    <property type="match status" value="1"/>
</dbReference>
<comment type="subcellular location">
    <subcellularLocation>
        <location evidence="1">Nucleus</location>
    </subcellularLocation>
</comment>
<dbReference type="GO" id="GO:0005667">
    <property type="term" value="C:transcription regulator complex"/>
    <property type="evidence" value="ECO:0007669"/>
    <property type="project" value="TreeGrafter"/>
</dbReference>
<dbReference type="OrthoDB" id="6436112at2759"/>
<accession>A0A2G5SAD5</accession>
<proteinExistence type="inferred from homology"/>
<keyword evidence="2" id="KW-0539">Nucleus</keyword>